<sequence length="67" mass="7736">MVPFCDIILFCSIYSFKCSAFAKAYFSITNQPFQASYQFHYRDKLAAICSFKTTIDGLRSTDIQMQL</sequence>
<dbReference type="EMBL" id="CP001397">
    <property type="protein sequence ID" value="AGC77623.1"/>
    <property type="molecule type" value="Genomic_DNA"/>
</dbReference>
<accession>L7WFE5</accession>
<evidence type="ECO:0000313" key="1">
    <source>
        <dbReference type="EMBL" id="AGC77623.1"/>
    </source>
</evidence>
<organism evidence="1 2">
    <name type="scientific">Nonlabens dokdonensis (strain DSM 17205 / KCTC 12402 / DSW-6)</name>
    <name type="common">Donghaeana dokdonensis</name>
    <dbReference type="NCBI Taxonomy" id="592029"/>
    <lineage>
        <taxon>Bacteria</taxon>
        <taxon>Pseudomonadati</taxon>
        <taxon>Bacteroidota</taxon>
        <taxon>Flavobacteriia</taxon>
        <taxon>Flavobacteriales</taxon>
        <taxon>Flavobacteriaceae</taxon>
        <taxon>Nonlabens</taxon>
    </lineage>
</organism>
<evidence type="ECO:0000313" key="2">
    <source>
        <dbReference type="Proteomes" id="UP000011173"/>
    </source>
</evidence>
<proteinExistence type="predicted"/>
<name>L7WFE5_NONDD</name>
<dbReference type="AlphaFoldDB" id="L7WFE5"/>
<reference evidence="1 2" key="1">
    <citation type="journal article" date="2013" name="Genome Biol. Evol.">
        <title>Genomic makeup of the marine flavobacterium Nonlabens (Donghaeana) dokdonensis DSW-6 and identification of a novel class of rhodopsins.</title>
        <authorList>
            <person name="Kwon S.K."/>
            <person name="Kim B.K."/>
            <person name="Song J.Y."/>
            <person name="Kwak M.J."/>
            <person name="Lee C.H."/>
            <person name="Yoon J.H."/>
            <person name="Oh T.K."/>
            <person name="Kim J.F."/>
        </authorList>
    </citation>
    <scope>NUCLEOTIDE SEQUENCE [LARGE SCALE GENOMIC DNA]</scope>
    <source>
        <strain evidence="2">DSM 17205 / KCTC 12402 / DSW-6</strain>
    </source>
</reference>
<dbReference type="KEGG" id="ndo:DDD_2495"/>
<dbReference type="Proteomes" id="UP000011173">
    <property type="component" value="Chromosome"/>
</dbReference>
<dbReference type="PATRIC" id="fig|592029.3.peg.2473"/>
<dbReference type="HOGENOM" id="CLU_2808142_0_0_10"/>
<gene>
    <name evidence="1" type="ordered locus">DDD_2495</name>
</gene>
<protein>
    <submittedName>
        <fullName evidence="1">Uncharacterized protein</fullName>
    </submittedName>
</protein>